<dbReference type="InterPro" id="IPR014710">
    <property type="entry name" value="RmlC-like_jellyroll"/>
</dbReference>
<evidence type="ECO:0000256" key="4">
    <source>
        <dbReference type="ARBA" id="ARBA00022723"/>
    </source>
</evidence>
<dbReference type="RefSeq" id="WP_167991745.1">
    <property type="nucleotide sequence ID" value="NZ_JAATJL010000001.1"/>
</dbReference>
<dbReference type="PRINTS" id="PR00714">
    <property type="entry name" value="MAN6PISMRASE"/>
</dbReference>
<dbReference type="EMBL" id="JAATJL010000001">
    <property type="protein sequence ID" value="NJC21744.1"/>
    <property type="molecule type" value="Genomic_DNA"/>
</dbReference>
<dbReference type="InterPro" id="IPR011051">
    <property type="entry name" value="RmlC_Cupin_sf"/>
</dbReference>
<dbReference type="Pfam" id="PF20511">
    <property type="entry name" value="PMI_typeI_cat"/>
    <property type="match status" value="1"/>
</dbReference>
<accession>A0A846RN53</accession>
<dbReference type="PIRSF" id="PIRSF001480">
    <property type="entry name" value="Mannose-6-phosphate_isomerase"/>
    <property type="match status" value="1"/>
</dbReference>
<comment type="catalytic activity">
    <reaction evidence="1">
        <text>D-mannose 6-phosphate = D-fructose 6-phosphate</text>
        <dbReference type="Rhea" id="RHEA:12356"/>
        <dbReference type="ChEBI" id="CHEBI:58735"/>
        <dbReference type="ChEBI" id="CHEBI:61527"/>
        <dbReference type="EC" id="5.3.1.8"/>
    </reaction>
</comment>
<proteinExistence type="inferred from homology"/>
<dbReference type="GO" id="GO:0009298">
    <property type="term" value="P:GDP-mannose biosynthetic process"/>
    <property type="evidence" value="ECO:0007669"/>
    <property type="project" value="InterPro"/>
</dbReference>
<evidence type="ECO:0000256" key="8">
    <source>
        <dbReference type="PIRSR" id="PIRSR001480-2"/>
    </source>
</evidence>
<evidence type="ECO:0000256" key="5">
    <source>
        <dbReference type="ARBA" id="ARBA00022833"/>
    </source>
</evidence>
<keyword evidence="4 8" id="KW-0479">Metal-binding</keyword>
<dbReference type="AlphaFoldDB" id="A0A846RN53"/>
<organism evidence="10 11">
    <name type="scientific">Arthrobacter pigmenti</name>
    <dbReference type="NCBI Taxonomy" id="271432"/>
    <lineage>
        <taxon>Bacteria</taxon>
        <taxon>Bacillati</taxon>
        <taxon>Actinomycetota</taxon>
        <taxon>Actinomycetes</taxon>
        <taxon>Micrococcales</taxon>
        <taxon>Micrococcaceae</taxon>
        <taxon>Arthrobacter</taxon>
    </lineage>
</organism>
<dbReference type="PANTHER" id="PTHR10309">
    <property type="entry name" value="MANNOSE-6-PHOSPHATE ISOMERASE"/>
    <property type="match status" value="1"/>
</dbReference>
<dbReference type="InterPro" id="IPR016305">
    <property type="entry name" value="Mannose-6-P_Isomerase"/>
</dbReference>
<name>A0A846RN53_9MICC</name>
<feature type="binding site" evidence="8">
    <location>
        <position position="98"/>
    </location>
    <ligand>
        <name>Zn(2+)</name>
        <dbReference type="ChEBI" id="CHEBI:29105"/>
    </ligand>
</feature>
<evidence type="ECO:0000256" key="6">
    <source>
        <dbReference type="ARBA" id="ARBA00023235"/>
    </source>
</evidence>
<feature type="active site" evidence="7">
    <location>
        <position position="291"/>
    </location>
</feature>
<dbReference type="Gene3D" id="1.10.441.10">
    <property type="entry name" value="Phosphomannose Isomerase, domain 2"/>
    <property type="match status" value="1"/>
</dbReference>
<feature type="domain" description="Phosphomannose isomerase type I catalytic" evidence="9">
    <location>
        <begin position="1"/>
        <end position="150"/>
    </location>
</feature>
<dbReference type="EC" id="5.3.1.8" evidence="3"/>
<dbReference type="CDD" id="cd07011">
    <property type="entry name" value="cupin_PMI_type_I_N"/>
    <property type="match status" value="1"/>
</dbReference>
<evidence type="ECO:0000259" key="9">
    <source>
        <dbReference type="Pfam" id="PF20511"/>
    </source>
</evidence>
<evidence type="ECO:0000256" key="3">
    <source>
        <dbReference type="ARBA" id="ARBA00011956"/>
    </source>
</evidence>
<comment type="caution">
    <text evidence="10">The sequence shown here is derived from an EMBL/GenBank/DDBJ whole genome shotgun (WGS) entry which is preliminary data.</text>
</comment>
<evidence type="ECO:0000256" key="2">
    <source>
        <dbReference type="ARBA" id="ARBA00010772"/>
    </source>
</evidence>
<dbReference type="InterPro" id="IPR046457">
    <property type="entry name" value="PMI_typeI_cat"/>
</dbReference>
<dbReference type="GO" id="GO:0005975">
    <property type="term" value="P:carbohydrate metabolic process"/>
    <property type="evidence" value="ECO:0007669"/>
    <property type="project" value="InterPro"/>
</dbReference>
<comment type="similarity">
    <text evidence="2">Belongs to the mannose-6-phosphate isomerase type 1 family.</text>
</comment>
<dbReference type="GO" id="GO:0008270">
    <property type="term" value="F:zinc ion binding"/>
    <property type="evidence" value="ECO:0007669"/>
    <property type="project" value="InterPro"/>
</dbReference>
<evidence type="ECO:0000313" key="11">
    <source>
        <dbReference type="Proteomes" id="UP000547458"/>
    </source>
</evidence>
<keyword evidence="6 10" id="KW-0413">Isomerase</keyword>
<dbReference type="NCBIfam" id="TIGR00218">
    <property type="entry name" value="manA"/>
    <property type="match status" value="1"/>
</dbReference>
<protein>
    <recommendedName>
        <fullName evidence="3">mannose-6-phosphate isomerase</fullName>
        <ecNumber evidence="3">5.3.1.8</ecNumber>
    </recommendedName>
</protein>
<dbReference type="SUPFAM" id="SSF51182">
    <property type="entry name" value="RmlC-like cupins"/>
    <property type="match status" value="1"/>
</dbReference>
<gene>
    <name evidence="10" type="ORF">BJ994_000820</name>
</gene>
<dbReference type="PANTHER" id="PTHR10309:SF0">
    <property type="entry name" value="MANNOSE-6-PHOSPHATE ISOMERASE"/>
    <property type="match status" value="1"/>
</dbReference>
<keyword evidence="5 8" id="KW-0862">Zinc</keyword>
<evidence type="ECO:0000313" key="10">
    <source>
        <dbReference type="EMBL" id="NJC21744.1"/>
    </source>
</evidence>
<dbReference type="Proteomes" id="UP000547458">
    <property type="component" value="Unassembled WGS sequence"/>
</dbReference>
<dbReference type="GO" id="GO:0004476">
    <property type="term" value="F:mannose-6-phosphate isomerase activity"/>
    <property type="evidence" value="ECO:0007669"/>
    <property type="project" value="UniProtKB-EC"/>
</dbReference>
<dbReference type="InterPro" id="IPR001250">
    <property type="entry name" value="Man6P_Isoase-1"/>
</dbReference>
<sequence>MYKLDNPLRPYAWGSETAIAELLGRKPSGGPEAELWIGAHPDSPSRVLGHGDSGETLNELISADPDRTLGSAGDAFGDRLPFLMKVLAAAAPLSLQVHPSLEQARDGYEAENAAAVPQDVPQRNYRDAFHKPEMIFALTDFEALCGFRPVRDASDIFTALVKLVEQRRGWSPAILQSVVRDLVIPDPVRALREAFTRLLTGGAETREAVAVVVGVLEEDPAEVADDVRSAAHTVLQLNGHYPGDAGVLVALLLNRVALRPGQALYLPAGNVHAYLEGLGIEVMASSDNVLRGGLTAKHVDIGELLKTVDFAPLELPMVEAEITPLGQELYRPPFDEFQLQRLEIPVSFGDSAASADIPLAQNGPAVIIALSGSVVLDSPKGDLILHRGESAFIPANESPVMVKRASETSENDDGGAVLAYAVTIGEATDGMHSLRTSER</sequence>
<keyword evidence="11" id="KW-1185">Reference proteome</keyword>
<reference evidence="10 11" key="1">
    <citation type="submission" date="2020-03" db="EMBL/GenBank/DDBJ databases">
        <title>Sequencing the genomes of 1000 actinobacteria strains.</title>
        <authorList>
            <person name="Klenk H.-P."/>
        </authorList>
    </citation>
    <scope>NUCLEOTIDE SEQUENCE [LARGE SCALE GENOMIC DNA]</scope>
    <source>
        <strain evidence="10 11">DSM 16403</strain>
    </source>
</reference>
<feature type="binding site" evidence="8">
    <location>
        <position position="133"/>
    </location>
    <ligand>
        <name>Zn(2+)</name>
        <dbReference type="ChEBI" id="CHEBI:29105"/>
    </ligand>
</feature>
<feature type="binding site" evidence="8">
    <location>
        <position position="96"/>
    </location>
    <ligand>
        <name>Zn(2+)</name>
        <dbReference type="ChEBI" id="CHEBI:29105"/>
    </ligand>
</feature>
<evidence type="ECO:0000256" key="1">
    <source>
        <dbReference type="ARBA" id="ARBA00000757"/>
    </source>
</evidence>
<comment type="cofactor">
    <cofactor evidence="8">
        <name>Zn(2+)</name>
        <dbReference type="ChEBI" id="CHEBI:29105"/>
    </cofactor>
    <text evidence="8">Binds 1 zinc ion per subunit.</text>
</comment>
<dbReference type="Gene3D" id="2.60.120.10">
    <property type="entry name" value="Jelly Rolls"/>
    <property type="match status" value="2"/>
</dbReference>
<dbReference type="GO" id="GO:0005829">
    <property type="term" value="C:cytosol"/>
    <property type="evidence" value="ECO:0007669"/>
    <property type="project" value="TreeGrafter"/>
</dbReference>
<feature type="binding site" evidence="8">
    <location>
        <position position="272"/>
    </location>
    <ligand>
        <name>Zn(2+)</name>
        <dbReference type="ChEBI" id="CHEBI:29105"/>
    </ligand>
</feature>
<evidence type="ECO:0000256" key="7">
    <source>
        <dbReference type="PIRSR" id="PIRSR001480-1"/>
    </source>
</evidence>